<feature type="chain" id="PRO_5009521180" description="M23ase beta-sheet core domain-containing protein" evidence="2">
    <location>
        <begin position="27"/>
        <end position="407"/>
    </location>
</feature>
<dbReference type="SUPFAM" id="SSF51261">
    <property type="entry name" value="Duplicated hybrid motif"/>
    <property type="match status" value="1"/>
</dbReference>
<evidence type="ECO:0000256" key="1">
    <source>
        <dbReference type="SAM" id="Coils"/>
    </source>
</evidence>
<dbReference type="STRING" id="1797989.A3H66_01000"/>
<dbReference type="PANTHER" id="PTHR21666">
    <property type="entry name" value="PEPTIDASE-RELATED"/>
    <property type="match status" value="1"/>
</dbReference>
<sequence>MKNKTYKIATCLIIALFLFNPVISLGQDVESENQEVKQLNQEIQVKRDRIKKMQEQAELYNRTIAQKQREAASLSNQLAILENRLAKAALDIDSAQTEIDRVGLEIEKVNLEIKDKGARILKQKEHIGSVLRLTQKQDEKSALEILLLNGTLNDFVSQAKYLEDINKEISRGLEALKQYKKDLEKKQKDLSANKQELAKFKAQLDDKKFKLAAEQQNKDFILDQTKASEKEYQRLLKLVKQEQQQAEAEIVNLEKVVRARIAKVSGKQLEFNDAGFIWPVAKNTITAYFHDPEYPFRYVFEHPAIDIRAGQGTAIKAAASGYIAIAKDAGRGYSYIMIIHGDGLATVYGHVSKIYVQADEYVVQGQSVGLTGGTPGTNGAGRLTTGPHLHFETRLNGVPVDPLEYLP</sequence>
<dbReference type="Gene3D" id="2.70.70.10">
    <property type="entry name" value="Glucose Permease (Domain IIA)"/>
    <property type="match status" value="1"/>
</dbReference>
<feature type="coiled-coil region" evidence="1">
    <location>
        <begin position="22"/>
        <end position="112"/>
    </location>
</feature>
<dbReference type="GO" id="GO:0004222">
    <property type="term" value="F:metalloendopeptidase activity"/>
    <property type="evidence" value="ECO:0007669"/>
    <property type="project" value="TreeGrafter"/>
</dbReference>
<reference evidence="4 5" key="1">
    <citation type="journal article" date="2016" name="Nat. Commun.">
        <title>Thousands of microbial genomes shed light on interconnected biogeochemical processes in an aquifer system.</title>
        <authorList>
            <person name="Anantharaman K."/>
            <person name="Brown C.T."/>
            <person name="Hug L.A."/>
            <person name="Sharon I."/>
            <person name="Castelle C.J."/>
            <person name="Probst A.J."/>
            <person name="Thomas B.C."/>
            <person name="Singh A."/>
            <person name="Wilkins M.J."/>
            <person name="Karaoz U."/>
            <person name="Brodie E.L."/>
            <person name="Williams K.H."/>
            <person name="Hubbard S.S."/>
            <person name="Banfield J.F."/>
        </authorList>
    </citation>
    <scope>NUCLEOTIDE SEQUENCE [LARGE SCALE GENOMIC DNA]</scope>
</reference>
<dbReference type="CDD" id="cd12797">
    <property type="entry name" value="M23_peptidase"/>
    <property type="match status" value="1"/>
</dbReference>
<evidence type="ECO:0000313" key="4">
    <source>
        <dbReference type="EMBL" id="OGF24098.1"/>
    </source>
</evidence>
<dbReference type="AlphaFoldDB" id="A0A1F5SBL5"/>
<gene>
    <name evidence="4" type="ORF">A3H66_01000</name>
</gene>
<organism evidence="4 5">
    <name type="scientific">Candidatus Falkowbacteria bacterium RIFCSPLOWO2_02_FULL_45_21</name>
    <dbReference type="NCBI Taxonomy" id="1797989"/>
    <lineage>
        <taxon>Bacteria</taxon>
        <taxon>Candidatus Falkowiibacteriota</taxon>
    </lineage>
</organism>
<name>A0A1F5SBL5_9BACT</name>
<dbReference type="Proteomes" id="UP000178783">
    <property type="component" value="Unassembled WGS sequence"/>
</dbReference>
<evidence type="ECO:0000313" key="5">
    <source>
        <dbReference type="Proteomes" id="UP000178783"/>
    </source>
</evidence>
<dbReference type="EMBL" id="MFFW01000038">
    <property type="protein sequence ID" value="OGF24098.1"/>
    <property type="molecule type" value="Genomic_DNA"/>
</dbReference>
<evidence type="ECO:0000256" key="2">
    <source>
        <dbReference type="SAM" id="SignalP"/>
    </source>
</evidence>
<keyword evidence="1" id="KW-0175">Coiled coil</keyword>
<feature type="domain" description="M23ase beta-sheet core" evidence="3">
    <location>
        <begin position="302"/>
        <end position="402"/>
    </location>
</feature>
<dbReference type="Pfam" id="PF01551">
    <property type="entry name" value="Peptidase_M23"/>
    <property type="match status" value="1"/>
</dbReference>
<feature type="coiled-coil region" evidence="1">
    <location>
        <begin position="162"/>
        <end position="256"/>
    </location>
</feature>
<accession>A0A1F5SBL5</accession>
<proteinExistence type="predicted"/>
<dbReference type="Gene3D" id="6.10.250.3150">
    <property type="match status" value="1"/>
</dbReference>
<dbReference type="InterPro" id="IPR011055">
    <property type="entry name" value="Dup_hybrid_motif"/>
</dbReference>
<comment type="caution">
    <text evidence="4">The sequence shown here is derived from an EMBL/GenBank/DDBJ whole genome shotgun (WGS) entry which is preliminary data.</text>
</comment>
<keyword evidence="2" id="KW-0732">Signal</keyword>
<feature type="signal peptide" evidence="2">
    <location>
        <begin position="1"/>
        <end position="26"/>
    </location>
</feature>
<dbReference type="InterPro" id="IPR016047">
    <property type="entry name" value="M23ase_b-sheet_dom"/>
</dbReference>
<dbReference type="PANTHER" id="PTHR21666:SF270">
    <property type="entry name" value="MUREIN HYDROLASE ACTIVATOR ENVC"/>
    <property type="match status" value="1"/>
</dbReference>
<protein>
    <recommendedName>
        <fullName evidence="3">M23ase beta-sheet core domain-containing protein</fullName>
    </recommendedName>
</protein>
<evidence type="ECO:0000259" key="3">
    <source>
        <dbReference type="Pfam" id="PF01551"/>
    </source>
</evidence>
<dbReference type="InterPro" id="IPR050570">
    <property type="entry name" value="Cell_wall_metabolism_enzyme"/>
</dbReference>